<reference evidence="2" key="2">
    <citation type="journal article" date="2023" name="BMC Genomics">
        <title>Pest status, molecular evolution, and epigenetic factors derived from the genome assembly of Frankliniella fusca, a thysanopteran phytovirus vector.</title>
        <authorList>
            <person name="Catto M.A."/>
            <person name="Labadie P.E."/>
            <person name="Jacobson A.L."/>
            <person name="Kennedy G.G."/>
            <person name="Srinivasan R."/>
            <person name="Hunt B.G."/>
        </authorList>
    </citation>
    <scope>NUCLEOTIDE SEQUENCE</scope>
    <source>
        <strain evidence="2">PL_HMW_Pooled</strain>
    </source>
</reference>
<dbReference type="Pfam" id="PF13676">
    <property type="entry name" value="TIR_2"/>
    <property type="match status" value="1"/>
</dbReference>
<dbReference type="InterPro" id="IPR017281">
    <property type="entry name" value="Myelin_different_resp_MyD88"/>
</dbReference>
<dbReference type="GO" id="GO:0002755">
    <property type="term" value="P:MyD88-dependent toll-like receptor signaling pathway"/>
    <property type="evidence" value="ECO:0007669"/>
    <property type="project" value="InterPro"/>
</dbReference>
<organism evidence="2 3">
    <name type="scientific">Frankliniella fusca</name>
    <dbReference type="NCBI Taxonomy" id="407009"/>
    <lineage>
        <taxon>Eukaryota</taxon>
        <taxon>Metazoa</taxon>
        <taxon>Ecdysozoa</taxon>
        <taxon>Arthropoda</taxon>
        <taxon>Hexapoda</taxon>
        <taxon>Insecta</taxon>
        <taxon>Pterygota</taxon>
        <taxon>Neoptera</taxon>
        <taxon>Paraneoptera</taxon>
        <taxon>Thysanoptera</taxon>
        <taxon>Terebrantia</taxon>
        <taxon>Thripoidea</taxon>
        <taxon>Thripidae</taxon>
        <taxon>Frankliniella</taxon>
    </lineage>
</organism>
<sequence length="408" mass="46923">MSVQAEIDLKEIPITALRDRSCRLLEESLNECRVLPTDEGNIPRDWRGLAHFTGIRTSSLAQSKNPFSDVLKLWDEEKMSKGEKRPSLRDLLDIFGQIDRWDVYDDIEPLMLEDAVHYTTSLQMLPIVTETIQPFEHGCLTQKDVDRCRDGLPLLTYDAFLLYADEDINYARMMIDKLECEYNLKLVVKDRDLLPGIGFEFKAITKLIAERCSCMIVILSPNLLKSEANMFFLDFAQSLSIQQQKKRIIPCMYEHCTLPLEISYLFCLDYQRSLLFNNFWQRINKSIRAAIDSPVGQNFNSLTNTTTSEIETRCTITEIQSEKIEPSVEPIVTDQEQTTIVRMSDPTTHFPGNSLENSDSWLKSKSSLKSDDTCQPSTSQETSLITRLKNMKKGKNWFRKKKAVAIEA</sequence>
<dbReference type="GO" id="GO:0008063">
    <property type="term" value="P:Toll signaling pathway"/>
    <property type="evidence" value="ECO:0007669"/>
    <property type="project" value="TreeGrafter"/>
</dbReference>
<gene>
    <name evidence="2" type="ORF">KUF71_025157</name>
</gene>
<dbReference type="GO" id="GO:0070976">
    <property type="term" value="F:TIR domain binding"/>
    <property type="evidence" value="ECO:0007669"/>
    <property type="project" value="InterPro"/>
</dbReference>
<dbReference type="Gene3D" id="1.10.533.10">
    <property type="entry name" value="Death Domain, Fas"/>
    <property type="match status" value="1"/>
</dbReference>
<dbReference type="InterPro" id="IPR000157">
    <property type="entry name" value="TIR_dom"/>
</dbReference>
<reference evidence="2" key="1">
    <citation type="submission" date="2021-07" db="EMBL/GenBank/DDBJ databases">
        <authorList>
            <person name="Catto M.A."/>
            <person name="Jacobson A."/>
            <person name="Kennedy G."/>
            <person name="Labadie P."/>
            <person name="Hunt B.G."/>
            <person name="Srinivasan R."/>
        </authorList>
    </citation>
    <scope>NUCLEOTIDE SEQUENCE</scope>
    <source>
        <strain evidence="2">PL_HMW_Pooled</strain>
        <tissue evidence="2">Head</tissue>
    </source>
</reference>
<dbReference type="GO" id="GO:0050830">
    <property type="term" value="P:defense response to Gram-positive bacterium"/>
    <property type="evidence" value="ECO:0007669"/>
    <property type="project" value="TreeGrafter"/>
</dbReference>
<dbReference type="GO" id="GO:0045087">
    <property type="term" value="P:innate immune response"/>
    <property type="evidence" value="ECO:0007669"/>
    <property type="project" value="TreeGrafter"/>
</dbReference>
<dbReference type="Proteomes" id="UP001219518">
    <property type="component" value="Unassembled WGS sequence"/>
</dbReference>
<dbReference type="InterPro" id="IPR011029">
    <property type="entry name" value="DEATH-like_dom_sf"/>
</dbReference>
<dbReference type="PANTHER" id="PTHR15079:SF3">
    <property type="entry name" value="MYELOID DIFFERENTIATION PRIMARY RESPONSE PROTEIN MYD88"/>
    <property type="match status" value="1"/>
</dbReference>
<dbReference type="SMART" id="SM00255">
    <property type="entry name" value="TIR"/>
    <property type="match status" value="1"/>
</dbReference>
<dbReference type="GO" id="GO:0034142">
    <property type="term" value="P:toll-like receptor 4 signaling pathway"/>
    <property type="evidence" value="ECO:0007669"/>
    <property type="project" value="TreeGrafter"/>
</dbReference>
<dbReference type="GO" id="GO:0035325">
    <property type="term" value="F:Toll-like receptor binding"/>
    <property type="evidence" value="ECO:0007669"/>
    <property type="project" value="TreeGrafter"/>
</dbReference>
<accession>A0AAE1LUT6</accession>
<keyword evidence="3" id="KW-1185">Reference proteome</keyword>
<dbReference type="SUPFAM" id="SSF52200">
    <property type="entry name" value="Toll/Interleukin receptor TIR domain"/>
    <property type="match status" value="1"/>
</dbReference>
<dbReference type="AlphaFoldDB" id="A0AAE1LUT6"/>
<comment type="caution">
    <text evidence="2">The sequence shown here is derived from an EMBL/GenBank/DDBJ whole genome shotgun (WGS) entry which is preliminary data.</text>
</comment>
<evidence type="ECO:0000313" key="3">
    <source>
        <dbReference type="Proteomes" id="UP001219518"/>
    </source>
</evidence>
<evidence type="ECO:0000313" key="2">
    <source>
        <dbReference type="EMBL" id="KAK3931177.1"/>
    </source>
</evidence>
<dbReference type="GO" id="GO:0043123">
    <property type="term" value="P:positive regulation of canonical NF-kappaB signal transduction"/>
    <property type="evidence" value="ECO:0007669"/>
    <property type="project" value="InterPro"/>
</dbReference>
<protein>
    <submittedName>
        <fullName evidence="2">Myeloid differentiation primary response protein MyD88</fullName>
    </submittedName>
</protein>
<name>A0AAE1LUT6_9NEOP</name>
<proteinExistence type="predicted"/>
<dbReference type="PANTHER" id="PTHR15079">
    <property type="entry name" value="MYD88"/>
    <property type="match status" value="1"/>
</dbReference>
<dbReference type="GO" id="GO:0005886">
    <property type="term" value="C:plasma membrane"/>
    <property type="evidence" value="ECO:0007669"/>
    <property type="project" value="TreeGrafter"/>
</dbReference>
<evidence type="ECO:0000259" key="1">
    <source>
        <dbReference type="PROSITE" id="PS50104"/>
    </source>
</evidence>
<feature type="domain" description="TIR" evidence="1">
    <location>
        <begin position="155"/>
        <end position="287"/>
    </location>
</feature>
<dbReference type="EMBL" id="JAHWGI010001418">
    <property type="protein sequence ID" value="KAK3931177.1"/>
    <property type="molecule type" value="Genomic_DNA"/>
</dbReference>
<dbReference type="InterPro" id="IPR035897">
    <property type="entry name" value="Toll_tir_struct_dom_sf"/>
</dbReference>
<dbReference type="Gene3D" id="3.40.50.10140">
    <property type="entry name" value="Toll/interleukin-1 receptor homology (TIR) domain"/>
    <property type="match status" value="1"/>
</dbReference>
<dbReference type="SUPFAM" id="SSF47986">
    <property type="entry name" value="DEATH domain"/>
    <property type="match status" value="1"/>
</dbReference>
<dbReference type="PROSITE" id="PS50104">
    <property type="entry name" value="TIR"/>
    <property type="match status" value="1"/>
</dbReference>